<keyword evidence="1" id="KW-0812">Transmembrane</keyword>
<name>A0A1G6Y6H9_9EURY</name>
<dbReference type="EMBL" id="FMZP01000058">
    <property type="protein sequence ID" value="SDD85205.1"/>
    <property type="molecule type" value="Genomic_DNA"/>
</dbReference>
<accession>A0A1G6Y6H9</accession>
<sequence length="65" mass="7277">MSALRSALFDWNLNRVVRVAVSGIAVFLAIRLTDGLLVRLGVAVALALVLDVPWWMYDRYAQSDK</sequence>
<evidence type="ECO:0000313" key="3">
    <source>
        <dbReference type="Proteomes" id="UP000324021"/>
    </source>
</evidence>
<proteinExistence type="predicted"/>
<organism evidence="2 3">
    <name type="scientific">Natrinema hispanicum</name>
    <dbReference type="NCBI Taxonomy" id="392421"/>
    <lineage>
        <taxon>Archaea</taxon>
        <taxon>Methanobacteriati</taxon>
        <taxon>Methanobacteriota</taxon>
        <taxon>Stenosarchaea group</taxon>
        <taxon>Halobacteria</taxon>
        <taxon>Halobacteriales</taxon>
        <taxon>Natrialbaceae</taxon>
        <taxon>Natrinema</taxon>
    </lineage>
</organism>
<feature type="transmembrane region" description="Helical" evidence="1">
    <location>
        <begin position="36"/>
        <end position="57"/>
    </location>
</feature>
<keyword evidence="1" id="KW-0472">Membrane</keyword>
<evidence type="ECO:0000313" key="2">
    <source>
        <dbReference type="EMBL" id="SDD85205.1"/>
    </source>
</evidence>
<dbReference type="Proteomes" id="UP000324021">
    <property type="component" value="Unassembled WGS sequence"/>
</dbReference>
<dbReference type="AlphaFoldDB" id="A0A1G6Y6H9"/>
<keyword evidence="1" id="KW-1133">Transmembrane helix</keyword>
<protein>
    <submittedName>
        <fullName evidence="2">Uncharacterized protein</fullName>
    </submittedName>
</protein>
<gene>
    <name evidence="2" type="ORF">SAMN05192552_10586</name>
</gene>
<reference evidence="2 3" key="1">
    <citation type="submission" date="2016-10" db="EMBL/GenBank/DDBJ databases">
        <authorList>
            <person name="Varghese N."/>
            <person name="Submissions S."/>
        </authorList>
    </citation>
    <scope>NUCLEOTIDE SEQUENCE [LARGE SCALE GENOMIC DNA]</scope>
    <source>
        <strain evidence="2 3">CDM_1</strain>
    </source>
</reference>
<evidence type="ECO:0000256" key="1">
    <source>
        <dbReference type="SAM" id="Phobius"/>
    </source>
</evidence>